<name>A0A7W2A816_9BACL</name>
<accession>A0A7W2A816</accession>
<organism evidence="1 2">
    <name type="scientific">Paenactinomyces guangxiensis</name>
    <dbReference type="NCBI Taxonomy" id="1490290"/>
    <lineage>
        <taxon>Bacteria</taxon>
        <taxon>Bacillati</taxon>
        <taxon>Bacillota</taxon>
        <taxon>Bacilli</taxon>
        <taxon>Bacillales</taxon>
        <taxon>Thermoactinomycetaceae</taxon>
        <taxon>Paenactinomyces</taxon>
    </lineage>
</organism>
<comment type="caution">
    <text evidence="1">The sequence shown here is derived from an EMBL/GenBank/DDBJ whole genome shotgun (WGS) entry which is preliminary data.</text>
</comment>
<dbReference type="AlphaFoldDB" id="A0A7W2A816"/>
<evidence type="ECO:0000313" key="1">
    <source>
        <dbReference type="EMBL" id="MBA4495121.1"/>
    </source>
</evidence>
<gene>
    <name evidence="1" type="ORF">H1191_12465</name>
</gene>
<reference evidence="1 2" key="1">
    <citation type="submission" date="2020-07" db="EMBL/GenBank/DDBJ databases">
        <authorList>
            <person name="Feng H."/>
        </authorList>
    </citation>
    <scope>NUCLEOTIDE SEQUENCE [LARGE SCALE GENOMIC DNA]</scope>
    <source>
        <strain evidence="2">s-10</strain>
    </source>
</reference>
<sequence length="71" mass="8658">MKKTDGEKRRDFYNSVLLLSQEILSKDCDKWTFAELTFIRHLNEIKHEFLRERRELAEMYPVEVEINRAIN</sequence>
<dbReference type="EMBL" id="JACEIQ010000012">
    <property type="protein sequence ID" value="MBA4495121.1"/>
    <property type="molecule type" value="Genomic_DNA"/>
</dbReference>
<evidence type="ECO:0000313" key="2">
    <source>
        <dbReference type="Proteomes" id="UP000535491"/>
    </source>
</evidence>
<dbReference type="RefSeq" id="WP_181752364.1">
    <property type="nucleotide sequence ID" value="NZ_JACEIQ010000012.1"/>
</dbReference>
<keyword evidence="2" id="KW-1185">Reference proteome</keyword>
<proteinExistence type="predicted"/>
<dbReference type="Proteomes" id="UP000535491">
    <property type="component" value="Unassembled WGS sequence"/>
</dbReference>
<protein>
    <submittedName>
        <fullName evidence="1">Uncharacterized protein</fullName>
    </submittedName>
</protein>